<dbReference type="SMART" id="SM00966">
    <property type="entry name" value="SpoVT_AbrB"/>
    <property type="match status" value="1"/>
</dbReference>
<evidence type="ECO:0000313" key="2">
    <source>
        <dbReference type="EMBL" id="HGY40462.1"/>
    </source>
</evidence>
<gene>
    <name evidence="2" type="ORF">ENW11_11765</name>
</gene>
<dbReference type="SUPFAM" id="SSF89447">
    <property type="entry name" value="AbrB/MazE/MraZ-like"/>
    <property type="match status" value="1"/>
</dbReference>
<protein>
    <submittedName>
        <fullName evidence="2">AbrB/MazE/SpoVT family DNA-binding domain-containing protein</fullName>
    </submittedName>
</protein>
<feature type="domain" description="SpoVT-AbrB" evidence="1">
    <location>
        <begin position="5"/>
        <end position="50"/>
    </location>
</feature>
<reference evidence="2" key="1">
    <citation type="journal article" date="2020" name="mSystems">
        <title>Genome- and Community-Level Interaction Insights into Carbon Utilization and Element Cycling Functions of Hydrothermarchaeota in Hydrothermal Sediment.</title>
        <authorList>
            <person name="Zhou Z."/>
            <person name="Liu Y."/>
            <person name="Xu W."/>
            <person name="Pan J."/>
            <person name="Luo Z.H."/>
            <person name="Li M."/>
        </authorList>
    </citation>
    <scope>NUCLEOTIDE SEQUENCE [LARGE SCALE GENOMIC DNA]</scope>
    <source>
        <strain evidence="2">SpSt-82</strain>
    </source>
</reference>
<comment type="caution">
    <text evidence="2">The sequence shown here is derived from an EMBL/GenBank/DDBJ whole genome shotgun (WGS) entry which is preliminary data.</text>
</comment>
<dbReference type="EMBL" id="DTIY01000098">
    <property type="protein sequence ID" value="HGY40462.1"/>
    <property type="molecule type" value="Genomic_DNA"/>
</dbReference>
<dbReference type="AlphaFoldDB" id="A0A7V4TII1"/>
<dbReference type="InterPro" id="IPR037914">
    <property type="entry name" value="SpoVT-AbrB_sf"/>
</dbReference>
<organism evidence="2">
    <name type="scientific">Candidatus Caldatribacterium saccharofermentans</name>
    <dbReference type="NCBI Taxonomy" id="1454753"/>
    <lineage>
        <taxon>Bacteria</taxon>
        <taxon>Pseudomonadati</taxon>
        <taxon>Atribacterota</taxon>
        <taxon>Atribacteria</taxon>
        <taxon>Atribacterales</taxon>
        <taxon>Candidatus Caldatribacteriaceae</taxon>
        <taxon>Candidatus Caldatribacterium</taxon>
    </lineage>
</organism>
<dbReference type="PANTHER" id="PTHR40516">
    <property type="entry name" value="ANTITOXIN CHPS-RELATED"/>
    <property type="match status" value="1"/>
</dbReference>
<proteinExistence type="predicted"/>
<accession>A0A7V4TII1</accession>
<evidence type="ECO:0000259" key="1">
    <source>
        <dbReference type="SMART" id="SM00966"/>
    </source>
</evidence>
<dbReference type="GO" id="GO:0003677">
    <property type="term" value="F:DNA binding"/>
    <property type="evidence" value="ECO:0007669"/>
    <property type="project" value="UniProtKB-KW"/>
</dbReference>
<sequence>MVRVRKWGNSLEVHIPKIFAERLGLAEGTEVDFELWEGKLLIKKISTLETLLAEVTPENLHQEVDTGKPRGREAW</sequence>
<dbReference type="Gene3D" id="2.10.260.10">
    <property type="match status" value="1"/>
</dbReference>
<dbReference type="Pfam" id="PF04014">
    <property type="entry name" value="MazE_antitoxin"/>
    <property type="match status" value="1"/>
</dbReference>
<dbReference type="InterPro" id="IPR039052">
    <property type="entry name" value="Antitox_PemI-like"/>
</dbReference>
<dbReference type="InterPro" id="IPR007159">
    <property type="entry name" value="SpoVT-AbrB_dom"/>
</dbReference>
<name>A0A7V4TII1_9BACT</name>
<keyword evidence="2" id="KW-0238">DNA-binding</keyword>
<dbReference type="PANTHER" id="PTHR40516:SF1">
    <property type="entry name" value="ANTITOXIN CHPS-RELATED"/>
    <property type="match status" value="1"/>
</dbReference>
<dbReference type="GO" id="GO:0097351">
    <property type="term" value="F:toxin sequestering activity"/>
    <property type="evidence" value="ECO:0007669"/>
    <property type="project" value="InterPro"/>
</dbReference>